<dbReference type="EMBL" id="FPKW01000009">
    <property type="protein sequence ID" value="SFZ95262.1"/>
    <property type="molecule type" value="Genomic_DNA"/>
</dbReference>
<sequence length="53" mass="6151">MSFKKGYFFWIASALIFLFVWAGTEEFFSALIMTAVIIGVLYLLFILLAKFFN</sequence>
<keyword evidence="3" id="KW-1185">Reference proteome</keyword>
<keyword evidence="1" id="KW-0812">Transmembrane</keyword>
<feature type="transmembrane region" description="Helical" evidence="1">
    <location>
        <begin position="7"/>
        <end position="24"/>
    </location>
</feature>
<proteinExistence type="predicted"/>
<keyword evidence="1" id="KW-0472">Membrane</keyword>
<dbReference type="AlphaFoldDB" id="A0A1K2ISH4"/>
<evidence type="ECO:0000256" key="1">
    <source>
        <dbReference type="SAM" id="Phobius"/>
    </source>
</evidence>
<evidence type="ECO:0000313" key="3">
    <source>
        <dbReference type="Proteomes" id="UP000182034"/>
    </source>
</evidence>
<evidence type="ECO:0000313" key="2">
    <source>
        <dbReference type="EMBL" id="SFZ95262.1"/>
    </source>
</evidence>
<protein>
    <submittedName>
        <fullName evidence="2">Uncharacterized protein</fullName>
    </submittedName>
</protein>
<gene>
    <name evidence="2" type="ORF">SAMN05216324_10927</name>
</gene>
<name>A0A1K2ISH4_9FLAO</name>
<accession>A0A1K2ISH4</accession>
<organism evidence="2 3">
    <name type="scientific">Chryseobacterium limigenitum</name>
    <dbReference type="NCBI Taxonomy" id="1612149"/>
    <lineage>
        <taxon>Bacteria</taxon>
        <taxon>Pseudomonadati</taxon>
        <taxon>Bacteroidota</taxon>
        <taxon>Flavobacteriia</taxon>
        <taxon>Flavobacteriales</taxon>
        <taxon>Weeksellaceae</taxon>
        <taxon>Chryseobacterium group</taxon>
        <taxon>Chryseobacterium</taxon>
    </lineage>
</organism>
<dbReference type="Proteomes" id="UP000182034">
    <property type="component" value="Unassembled WGS sequence"/>
</dbReference>
<dbReference type="RefSeq" id="WP_170857307.1">
    <property type="nucleotide sequence ID" value="NZ_FPKW01000009.1"/>
</dbReference>
<dbReference type="STRING" id="1612149.SAMN05216324_10927"/>
<feature type="transmembrane region" description="Helical" evidence="1">
    <location>
        <begin position="30"/>
        <end position="52"/>
    </location>
</feature>
<keyword evidence="1" id="KW-1133">Transmembrane helix</keyword>
<reference evidence="3" key="1">
    <citation type="submission" date="2016-10" db="EMBL/GenBank/DDBJ databases">
        <authorList>
            <person name="Varghese N."/>
            <person name="Submissions S."/>
        </authorList>
    </citation>
    <scope>NUCLEOTIDE SEQUENCE [LARGE SCALE GENOMIC DNA]</scope>
    <source>
        <strain evidence="3">SUR2</strain>
    </source>
</reference>